<dbReference type="RefSeq" id="WP_225908196.1">
    <property type="nucleotide sequence ID" value="NZ_CP072190.1"/>
</dbReference>
<accession>A0AAP3AJH9</accession>
<evidence type="ECO:0000313" key="3">
    <source>
        <dbReference type="Proteomes" id="UP001207440"/>
    </source>
</evidence>
<evidence type="ECO:0000313" key="2">
    <source>
        <dbReference type="EMBL" id="MCW0522905.1"/>
    </source>
</evidence>
<evidence type="ECO:0000256" key="1">
    <source>
        <dbReference type="SAM" id="MobiDB-lite"/>
    </source>
</evidence>
<organism evidence="2 3">
    <name type="scientific">Riemerella anatipestifer</name>
    <name type="common">Moraxella anatipestifer</name>
    <dbReference type="NCBI Taxonomy" id="34085"/>
    <lineage>
        <taxon>Bacteria</taxon>
        <taxon>Pseudomonadati</taxon>
        <taxon>Bacteroidota</taxon>
        <taxon>Flavobacteriia</taxon>
        <taxon>Flavobacteriales</taxon>
        <taxon>Weeksellaceae</taxon>
        <taxon>Riemerella</taxon>
    </lineage>
</organism>
<dbReference type="AlphaFoldDB" id="A0AAP3AJH9"/>
<name>A0AAP3AJH9_RIEAN</name>
<sequence>MGYIRVKNQQENGYISDVTQRQYNQTYALSVTYNFGNQKVKKVKKNENSNNDIQNRTGK</sequence>
<dbReference type="Proteomes" id="UP001207440">
    <property type="component" value="Unassembled WGS sequence"/>
</dbReference>
<reference evidence="2" key="1">
    <citation type="submission" date="2022-10" db="EMBL/GenBank/DDBJ databases">
        <title>Sifting through the core-genome to identify putative cross-protective antigens against Riemerella anatipestifer.</title>
        <authorList>
            <person name="Zheng X."/>
            <person name="Zhang W."/>
        </authorList>
    </citation>
    <scope>NUCLEOTIDE SEQUENCE</scope>
    <source>
        <strain evidence="2">ZWRA178</strain>
    </source>
</reference>
<feature type="region of interest" description="Disordered" evidence="1">
    <location>
        <begin position="40"/>
        <end position="59"/>
    </location>
</feature>
<protein>
    <submittedName>
        <fullName evidence="2">Uncharacterized protein</fullName>
    </submittedName>
</protein>
<proteinExistence type="predicted"/>
<gene>
    <name evidence="2" type="ORF">OKE68_01035</name>
</gene>
<comment type="caution">
    <text evidence="2">The sequence shown here is derived from an EMBL/GenBank/DDBJ whole genome shotgun (WGS) entry which is preliminary data.</text>
</comment>
<dbReference type="EMBL" id="JAOZYT010000003">
    <property type="protein sequence ID" value="MCW0522905.1"/>
    <property type="molecule type" value="Genomic_DNA"/>
</dbReference>